<dbReference type="InterPro" id="IPR051783">
    <property type="entry name" value="NAD(P)-dependent_oxidoreduct"/>
</dbReference>
<name>A0A1C4BCW1_9BACT</name>
<feature type="domain" description="NAD-dependent epimerase/dehydratase" evidence="1">
    <location>
        <begin position="3"/>
        <end position="225"/>
    </location>
</feature>
<sequence length="326" mass="35776">MRILVTGGSGRLGNVVVRKLVEKGNIVRVFTGGDHLHEKSLSGVPVEIYAGNLLDKGSVTNALEDIDIVFHLAAKIILAPDKDGSVWKVNVEGTSNIAAACLAKNIRLVHCSSHHALNKYPLDKPMDETRELALTDPTAYHRTKAYAEKKILDLVSQGLDAVIVNPGTLIGPYDYEPSILANALLDLAKGKLPAIMEGLSDYADVRDVADGILLAAEKGKRGERYFLTGAMLSMLEVSNLIEKITGRKTTKTILPLWLMHALLPFIKIAAKINGKEPLFTKEMLEAAQSPKEVIHLKAEKELGFKARPIEESFKDSFDWYKAEGWI</sequence>
<dbReference type="GO" id="GO:0005737">
    <property type="term" value="C:cytoplasm"/>
    <property type="evidence" value="ECO:0007669"/>
    <property type="project" value="TreeGrafter"/>
</dbReference>
<evidence type="ECO:0000313" key="2">
    <source>
        <dbReference type="EMBL" id="SCC04689.1"/>
    </source>
</evidence>
<evidence type="ECO:0000259" key="1">
    <source>
        <dbReference type="Pfam" id="PF01370"/>
    </source>
</evidence>
<protein>
    <submittedName>
        <fullName evidence="2">Dihydroflavonol-4-reductase</fullName>
    </submittedName>
</protein>
<proteinExistence type="predicted"/>
<gene>
    <name evidence="2" type="ORF">GA0116948_10340</name>
</gene>
<dbReference type="InterPro" id="IPR001509">
    <property type="entry name" value="Epimerase_deHydtase"/>
</dbReference>
<reference evidence="2 3" key="1">
    <citation type="submission" date="2016-08" db="EMBL/GenBank/DDBJ databases">
        <authorList>
            <person name="Seilhamer J.J."/>
        </authorList>
    </citation>
    <scope>NUCLEOTIDE SEQUENCE [LARGE SCALE GENOMIC DNA]</scope>
    <source>
        <strain evidence="2 3">A37T2</strain>
    </source>
</reference>
<dbReference type="InterPro" id="IPR036291">
    <property type="entry name" value="NAD(P)-bd_dom_sf"/>
</dbReference>
<dbReference type="PANTHER" id="PTHR48079:SF6">
    <property type="entry name" value="NAD(P)-BINDING DOMAIN-CONTAINING PROTEIN-RELATED"/>
    <property type="match status" value="1"/>
</dbReference>
<dbReference type="OrthoDB" id="9801056at2"/>
<dbReference type="STRING" id="1335309.GA0116948_10340"/>
<dbReference type="Proteomes" id="UP000242818">
    <property type="component" value="Unassembled WGS sequence"/>
</dbReference>
<dbReference type="EMBL" id="FMAR01000003">
    <property type="protein sequence ID" value="SCC04689.1"/>
    <property type="molecule type" value="Genomic_DNA"/>
</dbReference>
<dbReference type="Gene3D" id="3.40.50.720">
    <property type="entry name" value="NAD(P)-binding Rossmann-like Domain"/>
    <property type="match status" value="1"/>
</dbReference>
<dbReference type="RefSeq" id="WP_123891700.1">
    <property type="nucleotide sequence ID" value="NZ_FMAR01000003.1"/>
</dbReference>
<dbReference type="GO" id="GO:0004029">
    <property type="term" value="F:aldehyde dehydrogenase (NAD+) activity"/>
    <property type="evidence" value="ECO:0007669"/>
    <property type="project" value="TreeGrafter"/>
</dbReference>
<organism evidence="2 3">
    <name type="scientific">Chitinophaga costaii</name>
    <dbReference type="NCBI Taxonomy" id="1335309"/>
    <lineage>
        <taxon>Bacteria</taxon>
        <taxon>Pseudomonadati</taxon>
        <taxon>Bacteroidota</taxon>
        <taxon>Chitinophagia</taxon>
        <taxon>Chitinophagales</taxon>
        <taxon>Chitinophagaceae</taxon>
        <taxon>Chitinophaga</taxon>
    </lineage>
</organism>
<dbReference type="SUPFAM" id="SSF51735">
    <property type="entry name" value="NAD(P)-binding Rossmann-fold domains"/>
    <property type="match status" value="1"/>
</dbReference>
<evidence type="ECO:0000313" key="3">
    <source>
        <dbReference type="Proteomes" id="UP000242818"/>
    </source>
</evidence>
<keyword evidence="3" id="KW-1185">Reference proteome</keyword>
<dbReference type="PANTHER" id="PTHR48079">
    <property type="entry name" value="PROTEIN YEEZ"/>
    <property type="match status" value="1"/>
</dbReference>
<accession>A0A1C4BCW1</accession>
<dbReference type="AlphaFoldDB" id="A0A1C4BCW1"/>
<dbReference type="Pfam" id="PF01370">
    <property type="entry name" value="Epimerase"/>
    <property type="match status" value="1"/>
</dbReference>